<dbReference type="Pfam" id="PF00075">
    <property type="entry name" value="RNase_H"/>
    <property type="match status" value="1"/>
</dbReference>
<proteinExistence type="predicted"/>
<dbReference type="Proteomes" id="UP000053095">
    <property type="component" value="Unassembled WGS sequence"/>
</dbReference>
<sequence length="246" mass="26499">MRSIKHASRFSDKTVGALTGEAALEPANVLLDARKASYVARLLTQPETHPTAQLLPVTLRHGDAYAQPAEQPLEDREWAQRGNKAPKRIGQRLAKHLAQRLTKDPSGGIERTICANGVPGDHTEVVSMGTGYEVFDGELMGVASALEWALDRHLPGPIYVLLDAQNAINRLQLTKPGAGQSLTLRAHKAASQLVLSGRPVTMQWVPGHNGIEGNEQADQAAKRASVKPVGPGYEGLSLAYIRRACT</sequence>
<feature type="domain" description="RNase H type-1" evidence="1">
    <location>
        <begin position="107"/>
        <end position="226"/>
    </location>
</feature>
<comment type="caution">
    <text evidence="2">The sequence shown here is derived from an EMBL/GenBank/DDBJ whole genome shotgun (WGS) entry which is preliminary data.</text>
</comment>
<dbReference type="GO" id="GO:0003964">
    <property type="term" value="F:RNA-directed DNA polymerase activity"/>
    <property type="evidence" value="ECO:0007669"/>
    <property type="project" value="UniProtKB-KW"/>
</dbReference>
<protein>
    <submittedName>
        <fullName evidence="2">Reverse transcriptase</fullName>
    </submittedName>
</protein>
<name>A0A6V8HC44_TALPI</name>
<evidence type="ECO:0000313" key="2">
    <source>
        <dbReference type="EMBL" id="GAM38656.1"/>
    </source>
</evidence>
<dbReference type="SUPFAM" id="SSF53098">
    <property type="entry name" value="Ribonuclease H-like"/>
    <property type="match status" value="1"/>
</dbReference>
<dbReference type="PROSITE" id="PS50879">
    <property type="entry name" value="RNASE_H_1"/>
    <property type="match status" value="1"/>
</dbReference>
<dbReference type="InterPro" id="IPR036397">
    <property type="entry name" value="RNaseH_sf"/>
</dbReference>
<reference evidence="3" key="1">
    <citation type="journal article" date="2015" name="Genome Announc.">
        <title>Draft genome sequence of Talaromyces cellulolyticus strain Y-94, a source of lignocellulosic biomass-degrading enzymes.</title>
        <authorList>
            <person name="Fujii T."/>
            <person name="Koike H."/>
            <person name="Sawayama S."/>
            <person name="Yano S."/>
            <person name="Inoue H."/>
        </authorList>
    </citation>
    <scope>NUCLEOTIDE SEQUENCE [LARGE SCALE GENOMIC DNA]</scope>
    <source>
        <strain evidence="3">Y-94</strain>
    </source>
</reference>
<evidence type="ECO:0000313" key="3">
    <source>
        <dbReference type="Proteomes" id="UP000053095"/>
    </source>
</evidence>
<dbReference type="GO" id="GO:0003676">
    <property type="term" value="F:nucleic acid binding"/>
    <property type="evidence" value="ECO:0007669"/>
    <property type="project" value="InterPro"/>
</dbReference>
<keyword evidence="2" id="KW-0808">Transferase</keyword>
<dbReference type="InterPro" id="IPR002156">
    <property type="entry name" value="RNaseH_domain"/>
</dbReference>
<keyword evidence="3" id="KW-1185">Reference proteome</keyword>
<keyword evidence="2" id="KW-0548">Nucleotidyltransferase</keyword>
<accession>A0A6V8HC44</accession>
<dbReference type="InterPro" id="IPR012337">
    <property type="entry name" value="RNaseH-like_sf"/>
</dbReference>
<gene>
    <name evidence="2" type="ORF">TCE0_033r09554</name>
</gene>
<keyword evidence="2" id="KW-0695">RNA-directed DNA polymerase</keyword>
<dbReference type="CDD" id="cd09276">
    <property type="entry name" value="Rnase_HI_RT_non_LTR"/>
    <property type="match status" value="1"/>
</dbReference>
<dbReference type="AlphaFoldDB" id="A0A6V8HC44"/>
<dbReference type="GO" id="GO:0004523">
    <property type="term" value="F:RNA-DNA hybrid ribonuclease activity"/>
    <property type="evidence" value="ECO:0007669"/>
    <property type="project" value="InterPro"/>
</dbReference>
<evidence type="ECO:0000259" key="1">
    <source>
        <dbReference type="PROSITE" id="PS50879"/>
    </source>
</evidence>
<dbReference type="EMBL" id="DF933829">
    <property type="protein sequence ID" value="GAM38656.1"/>
    <property type="molecule type" value="Genomic_DNA"/>
</dbReference>
<organism evidence="2 3">
    <name type="scientific">Talaromyces pinophilus</name>
    <name type="common">Penicillium pinophilum</name>
    <dbReference type="NCBI Taxonomy" id="128442"/>
    <lineage>
        <taxon>Eukaryota</taxon>
        <taxon>Fungi</taxon>
        <taxon>Dikarya</taxon>
        <taxon>Ascomycota</taxon>
        <taxon>Pezizomycotina</taxon>
        <taxon>Eurotiomycetes</taxon>
        <taxon>Eurotiomycetidae</taxon>
        <taxon>Eurotiales</taxon>
        <taxon>Trichocomaceae</taxon>
        <taxon>Talaromyces</taxon>
        <taxon>Talaromyces sect. Talaromyces</taxon>
    </lineage>
</organism>
<dbReference type="Gene3D" id="3.30.420.10">
    <property type="entry name" value="Ribonuclease H-like superfamily/Ribonuclease H"/>
    <property type="match status" value="1"/>
</dbReference>